<organism evidence="3 4">
    <name type="scientific">Streptomyces phyllanthi</name>
    <dbReference type="NCBI Taxonomy" id="1803180"/>
    <lineage>
        <taxon>Bacteria</taxon>
        <taxon>Bacillati</taxon>
        <taxon>Actinomycetota</taxon>
        <taxon>Actinomycetes</taxon>
        <taxon>Kitasatosporales</taxon>
        <taxon>Streptomycetaceae</taxon>
        <taxon>Streptomyces</taxon>
    </lineage>
</organism>
<dbReference type="EMBL" id="VJZE01000353">
    <property type="protein sequence ID" value="MPY44713.1"/>
    <property type="molecule type" value="Genomic_DNA"/>
</dbReference>
<feature type="compositionally biased region" description="Basic and acidic residues" evidence="1">
    <location>
        <begin position="489"/>
        <end position="506"/>
    </location>
</feature>
<dbReference type="Pfam" id="PF14440">
    <property type="entry name" value="XOO_2897-deam"/>
    <property type="match status" value="1"/>
</dbReference>
<dbReference type="RefSeq" id="WP_322724630.1">
    <property type="nucleotide sequence ID" value="NZ_BAABEQ010000066.1"/>
</dbReference>
<evidence type="ECO:0000313" key="3">
    <source>
        <dbReference type="EMBL" id="MPY44713.1"/>
    </source>
</evidence>
<name>A0A5N8WB59_9ACTN</name>
<dbReference type="AlphaFoldDB" id="A0A5N8WB59"/>
<gene>
    <name evidence="3" type="ORF">FNH04_33865</name>
</gene>
<feature type="region of interest" description="Disordered" evidence="1">
    <location>
        <begin position="223"/>
        <end position="243"/>
    </location>
</feature>
<reference evidence="3 4" key="1">
    <citation type="submission" date="2019-07" db="EMBL/GenBank/DDBJ databases">
        <title>New species of Amycolatopsis and Streptomyces.</title>
        <authorList>
            <person name="Duangmal K."/>
            <person name="Teo W.F.A."/>
            <person name="Lipun K."/>
        </authorList>
    </citation>
    <scope>NUCLEOTIDE SEQUENCE [LARGE SCALE GENOMIC DNA]</scope>
    <source>
        <strain evidence="3 4">TISTR 2346</strain>
    </source>
</reference>
<feature type="region of interest" description="Disordered" evidence="1">
    <location>
        <begin position="486"/>
        <end position="506"/>
    </location>
</feature>
<dbReference type="InterPro" id="IPR032722">
    <property type="entry name" value="Deaminase_XOO_2897"/>
</dbReference>
<feature type="compositionally biased region" description="Basic residues" evidence="1">
    <location>
        <begin position="230"/>
        <end position="243"/>
    </location>
</feature>
<evidence type="ECO:0000259" key="2">
    <source>
        <dbReference type="Pfam" id="PF25547"/>
    </source>
</evidence>
<accession>A0A5N8WB59</accession>
<feature type="region of interest" description="Disordered" evidence="1">
    <location>
        <begin position="279"/>
        <end position="301"/>
    </location>
</feature>
<evidence type="ECO:0000256" key="1">
    <source>
        <dbReference type="SAM" id="MobiDB-lite"/>
    </source>
</evidence>
<proteinExistence type="predicted"/>
<sequence length="506" mass="56073">MGKKLPDELVEVLDLVGVQWPNIDEDEVRDSAKDYRNLAEGIRDVITEGNKACSHIVGGRSKGKTVDAIDRRWGKLTTKDLTTFAKSLDELGDALDDCAGFIEGCKIACIAELSATAATATAGIVGMFFTAGLSGLLSAAAIAACRLALHEAIDYAIGKITEIVTEKIEAKILGKIEDVFTDRLDAGDEDLSRYASGGSDMAQDLVIEFDEFDKATGDYGTTRENFDKKKGTHKTGGAKRRSSVKKDSRFHKLADVMDKCEDAVDKKTDETVDVLEKHGGSIDKSKKDHKEQDKKTKRDIDGCDSGDVRMYLLSTDGTVQRLDTDGELHRLDSTDRARLDGVLDNGRAWRPVTRRDQSDTSVPDAHTGKVRSTKVDPYATDLGQATQLARYARNDYKGNNYAAGRYIDPDGRGESILIGYSEKSLHSERSIGYPLLHNGKQSGLKEVFTERAPCQLKPSCERWLDLHFPDAKTVHHTNEYDQTIPRHRRDTEHKDYMEELRKAHGR</sequence>
<dbReference type="Proteomes" id="UP000326979">
    <property type="component" value="Unassembled WGS sequence"/>
</dbReference>
<protein>
    <recommendedName>
        <fullName evidence="2">Outer membrane channel protein CpnT-like N-terminal domain-containing protein</fullName>
    </recommendedName>
</protein>
<feature type="region of interest" description="Disordered" evidence="1">
    <location>
        <begin position="350"/>
        <end position="371"/>
    </location>
</feature>
<dbReference type="Pfam" id="PF25547">
    <property type="entry name" value="WXG100_2"/>
    <property type="match status" value="1"/>
</dbReference>
<feature type="domain" description="Outer membrane channel protein CpnT-like N-terminal" evidence="2">
    <location>
        <begin position="15"/>
        <end position="135"/>
    </location>
</feature>
<comment type="caution">
    <text evidence="3">The sequence shown here is derived from an EMBL/GenBank/DDBJ whole genome shotgun (WGS) entry which is preliminary data.</text>
</comment>
<keyword evidence="4" id="KW-1185">Reference proteome</keyword>
<evidence type="ECO:0000313" key="4">
    <source>
        <dbReference type="Proteomes" id="UP000326979"/>
    </source>
</evidence>
<dbReference type="InterPro" id="IPR057746">
    <property type="entry name" value="CpnT-like_N"/>
</dbReference>